<evidence type="ECO:0000256" key="1">
    <source>
        <dbReference type="ARBA" id="ARBA00001947"/>
    </source>
</evidence>
<dbReference type="PANTHER" id="PTHR42837:SF2">
    <property type="entry name" value="MEMBRANE METALLOPROTEASE ARASP2, CHLOROPLASTIC-RELATED"/>
    <property type="match status" value="1"/>
</dbReference>
<gene>
    <name evidence="11" type="ORF">A7J15_05620</name>
</gene>
<comment type="subcellular location">
    <subcellularLocation>
        <location evidence="2">Membrane</location>
        <topology evidence="2">Multi-pass membrane protein</topology>
    </subcellularLocation>
</comment>
<keyword evidence="4 11" id="KW-0645">Protease</keyword>
<dbReference type="InterPro" id="IPR004387">
    <property type="entry name" value="Pept_M50_Zn"/>
</dbReference>
<dbReference type="CDD" id="cd06163">
    <property type="entry name" value="S2P-M50_PDZ_RseP-like"/>
    <property type="match status" value="1"/>
</dbReference>
<keyword evidence="9 11" id="KW-0482">Metalloprotease</keyword>
<comment type="caution">
    <text evidence="11">The sequence shown here is derived from an EMBL/GenBank/DDBJ whole genome shotgun (WGS) entry which is preliminary data.</text>
</comment>
<keyword evidence="12" id="KW-1185">Reference proteome</keyword>
<keyword evidence="8" id="KW-1133">Transmembrane helix</keyword>
<dbReference type="OrthoDB" id="9782003at2"/>
<evidence type="ECO:0000313" key="11">
    <source>
        <dbReference type="EMBL" id="OCG74317.1"/>
    </source>
</evidence>
<dbReference type="PANTHER" id="PTHR42837">
    <property type="entry name" value="REGULATOR OF SIGMA-E PROTEASE RSEP"/>
    <property type="match status" value="1"/>
</dbReference>
<name>A0A1B9NCJ6_9MICO</name>
<dbReference type="InterPro" id="IPR001478">
    <property type="entry name" value="PDZ"/>
</dbReference>
<dbReference type="GO" id="GO:0006508">
    <property type="term" value="P:proteolysis"/>
    <property type="evidence" value="ECO:0007669"/>
    <property type="project" value="UniProtKB-KW"/>
</dbReference>
<dbReference type="GO" id="GO:0016020">
    <property type="term" value="C:membrane"/>
    <property type="evidence" value="ECO:0007669"/>
    <property type="project" value="UniProtKB-SubCell"/>
</dbReference>
<dbReference type="InterPro" id="IPR041489">
    <property type="entry name" value="PDZ_6"/>
</dbReference>
<sequence length="430" mass="44975">MEVLSFILGVVVIVLGLGLSIGLHEIGHLIPAKAFGVRVGQYMIGMGPTVWSRRFGETEYGIKWLPIGGYISMAGMYPRSRDDDGARGGLFATLVQDARAANDETLEGTDDSRAFFTLPTWKRIVIMLGGPAMNAVLAVVLFTILATGIGLNQSTTTVASVSECVLPAGTTQTECGADDPASPAAAAGLEPGDTIVSIDGTPVSTFAEASAIVRAHPGDEIDVVVTRDGAEHTLRLTPVLAENSYVGEDGETVVAEVGFAGFSPTTERVRQPIWSGAETAVENTGAVLGIVAQLPVRLWDTAVDLFTGQERDPNGPISVIGVGRIAGEVAATEAPILDRVGVMIGLLGSINIALFVFNLIPLLPLDGGHVAVALWDALKRGWARVFRRPPPRPADATRLVPLTLVVVVLLVGMGALLFAADIFNPVSLGG</sequence>
<evidence type="ECO:0000256" key="9">
    <source>
        <dbReference type="ARBA" id="ARBA00023049"/>
    </source>
</evidence>
<accession>A0A1B9NCJ6</accession>
<keyword evidence="6" id="KW-0378">Hydrolase</keyword>
<proteinExistence type="inferred from homology"/>
<evidence type="ECO:0000256" key="6">
    <source>
        <dbReference type="ARBA" id="ARBA00022801"/>
    </source>
</evidence>
<evidence type="ECO:0000256" key="8">
    <source>
        <dbReference type="ARBA" id="ARBA00022989"/>
    </source>
</evidence>
<dbReference type="SMART" id="SM00228">
    <property type="entry name" value="PDZ"/>
    <property type="match status" value="1"/>
</dbReference>
<evidence type="ECO:0000256" key="3">
    <source>
        <dbReference type="ARBA" id="ARBA00007931"/>
    </source>
</evidence>
<protein>
    <submittedName>
        <fullName evidence="11">Zinc metalloprotease</fullName>
    </submittedName>
</protein>
<organism evidence="11 12">
    <name type="scientific">Microbacterium sediminis</name>
    <dbReference type="NCBI Taxonomy" id="904291"/>
    <lineage>
        <taxon>Bacteria</taxon>
        <taxon>Bacillati</taxon>
        <taxon>Actinomycetota</taxon>
        <taxon>Actinomycetes</taxon>
        <taxon>Micrococcales</taxon>
        <taxon>Microbacteriaceae</taxon>
        <taxon>Microbacterium</taxon>
    </lineage>
</organism>
<evidence type="ECO:0000256" key="2">
    <source>
        <dbReference type="ARBA" id="ARBA00004141"/>
    </source>
</evidence>
<evidence type="ECO:0000256" key="5">
    <source>
        <dbReference type="ARBA" id="ARBA00022692"/>
    </source>
</evidence>
<dbReference type="SUPFAM" id="SSF50156">
    <property type="entry name" value="PDZ domain-like"/>
    <property type="match status" value="1"/>
</dbReference>
<evidence type="ECO:0000256" key="4">
    <source>
        <dbReference type="ARBA" id="ARBA00022670"/>
    </source>
</evidence>
<dbReference type="STRING" id="904291.A7J15_05620"/>
<dbReference type="Pfam" id="PF02163">
    <property type="entry name" value="Peptidase_M50"/>
    <property type="match status" value="1"/>
</dbReference>
<keyword evidence="10" id="KW-0472">Membrane</keyword>
<comment type="cofactor">
    <cofactor evidence="1">
        <name>Zn(2+)</name>
        <dbReference type="ChEBI" id="CHEBI:29105"/>
    </cofactor>
</comment>
<reference evidence="11 12" key="1">
    <citation type="submission" date="2016-05" db="EMBL/GenBank/DDBJ databases">
        <authorList>
            <person name="Lavstsen T."/>
            <person name="Jespersen J.S."/>
        </authorList>
    </citation>
    <scope>NUCLEOTIDE SEQUENCE [LARGE SCALE GENOMIC DNA]</scope>
    <source>
        <strain evidence="11 12">YLB-01</strain>
    </source>
</reference>
<dbReference type="Proteomes" id="UP000093355">
    <property type="component" value="Unassembled WGS sequence"/>
</dbReference>
<dbReference type="GO" id="GO:0004222">
    <property type="term" value="F:metalloendopeptidase activity"/>
    <property type="evidence" value="ECO:0007669"/>
    <property type="project" value="InterPro"/>
</dbReference>
<dbReference type="RefSeq" id="WP_067025786.1">
    <property type="nucleotide sequence ID" value="NZ_CP038256.1"/>
</dbReference>
<evidence type="ECO:0000313" key="12">
    <source>
        <dbReference type="Proteomes" id="UP000093355"/>
    </source>
</evidence>
<evidence type="ECO:0000256" key="7">
    <source>
        <dbReference type="ARBA" id="ARBA00022833"/>
    </source>
</evidence>
<dbReference type="AlphaFoldDB" id="A0A1B9NCJ6"/>
<comment type="similarity">
    <text evidence="3">Belongs to the peptidase M50B family.</text>
</comment>
<dbReference type="EMBL" id="LXMD01000022">
    <property type="protein sequence ID" value="OCG74317.1"/>
    <property type="molecule type" value="Genomic_DNA"/>
</dbReference>
<dbReference type="Pfam" id="PF17820">
    <property type="entry name" value="PDZ_6"/>
    <property type="match status" value="1"/>
</dbReference>
<dbReference type="InterPro" id="IPR036034">
    <property type="entry name" value="PDZ_sf"/>
</dbReference>
<dbReference type="InterPro" id="IPR008915">
    <property type="entry name" value="Peptidase_M50"/>
</dbReference>
<keyword evidence="5" id="KW-0812">Transmembrane</keyword>
<dbReference type="Gene3D" id="2.30.42.10">
    <property type="match status" value="1"/>
</dbReference>
<keyword evidence="7" id="KW-0862">Zinc</keyword>
<evidence type="ECO:0000256" key="10">
    <source>
        <dbReference type="ARBA" id="ARBA00023136"/>
    </source>
</evidence>